<evidence type="ECO:0000256" key="3">
    <source>
        <dbReference type="ARBA" id="ARBA00023002"/>
    </source>
</evidence>
<dbReference type="GO" id="GO:0005737">
    <property type="term" value="C:cytoplasm"/>
    <property type="evidence" value="ECO:0007669"/>
    <property type="project" value="TreeGrafter"/>
</dbReference>
<accession>A0A1E1KXC8</accession>
<proteinExistence type="inferred from homology"/>
<evidence type="ECO:0000256" key="4">
    <source>
        <dbReference type="SAM" id="MobiDB-lite"/>
    </source>
</evidence>
<dbReference type="PANTHER" id="PTHR43544">
    <property type="entry name" value="SHORT-CHAIN DEHYDROGENASE/REDUCTASE"/>
    <property type="match status" value="1"/>
</dbReference>
<comment type="caution">
    <text evidence="5">The sequence shown here is derived from an EMBL/GenBank/DDBJ whole genome shotgun (WGS) entry which is preliminary data.</text>
</comment>
<dbReference type="CDD" id="cd05325">
    <property type="entry name" value="carb_red_sniffer_like_SDR_c"/>
    <property type="match status" value="1"/>
</dbReference>
<dbReference type="Proteomes" id="UP000178129">
    <property type="component" value="Unassembled WGS sequence"/>
</dbReference>
<dbReference type="PANTHER" id="PTHR43544:SF7">
    <property type="entry name" value="NADB-LER2"/>
    <property type="match status" value="1"/>
</dbReference>
<dbReference type="InterPro" id="IPR002347">
    <property type="entry name" value="SDR_fam"/>
</dbReference>
<keyword evidence="2" id="KW-0521">NADP</keyword>
<dbReference type="PROSITE" id="PS00061">
    <property type="entry name" value="ADH_SHORT"/>
    <property type="match status" value="1"/>
</dbReference>
<keyword evidence="3" id="KW-0560">Oxidoreductase</keyword>
<comment type="similarity">
    <text evidence="1">Belongs to the short-chain dehydrogenases/reductases (SDR) family.</text>
</comment>
<evidence type="ECO:0000313" key="6">
    <source>
        <dbReference type="Proteomes" id="UP000178129"/>
    </source>
</evidence>
<dbReference type="InterPro" id="IPR051468">
    <property type="entry name" value="Fungal_SecMetab_SDRs"/>
</dbReference>
<organism evidence="5 6">
    <name type="scientific">Rhynchosporium graminicola</name>
    <dbReference type="NCBI Taxonomy" id="2792576"/>
    <lineage>
        <taxon>Eukaryota</taxon>
        <taxon>Fungi</taxon>
        <taxon>Dikarya</taxon>
        <taxon>Ascomycota</taxon>
        <taxon>Pezizomycotina</taxon>
        <taxon>Leotiomycetes</taxon>
        <taxon>Helotiales</taxon>
        <taxon>Ploettnerulaceae</taxon>
        <taxon>Rhynchosporium</taxon>
    </lineage>
</organism>
<keyword evidence="6" id="KW-1185">Reference proteome</keyword>
<dbReference type="InterPro" id="IPR036291">
    <property type="entry name" value="NAD(P)-bd_dom_sf"/>
</dbReference>
<reference evidence="6" key="1">
    <citation type="submission" date="2016-03" db="EMBL/GenBank/DDBJ databases">
        <authorList>
            <person name="Ploux O."/>
        </authorList>
    </citation>
    <scope>NUCLEOTIDE SEQUENCE [LARGE SCALE GENOMIC DNA]</scope>
    <source>
        <strain evidence="6">UK7</strain>
    </source>
</reference>
<dbReference type="Gene3D" id="3.40.50.720">
    <property type="entry name" value="NAD(P)-binding Rossmann-like Domain"/>
    <property type="match status" value="1"/>
</dbReference>
<sequence>MATTTKVLITGPNRGSRPYHSPSYPNSIPLSTNIPPGIGNGLLRAYLLLPNHTVIAGVRSPSSPQSLALHSLPKDPQTTLVIVHIDSEDNSTPAAAISRLQNDHKIESLDIVIANAGICEYFGPVSSMPAAELTRHFQVNTIAPLSLFSAVLPLFRNPGSLYADGEKQSKFILISSAVGSLTLMEHIPFSTPAYGASKVAGTYLVRKIHLENLGLIAFPVHPGWVQTEMGNKGAEAAGKAEGEAEITLEESVSGLMGVIGRATREEMGGRLTNYDGKVLPW</sequence>
<dbReference type="InParanoid" id="A0A1E1KXC8"/>
<dbReference type="Pfam" id="PF00106">
    <property type="entry name" value="adh_short"/>
    <property type="match status" value="1"/>
</dbReference>
<evidence type="ECO:0000256" key="1">
    <source>
        <dbReference type="ARBA" id="ARBA00006484"/>
    </source>
</evidence>
<protein>
    <submittedName>
        <fullName evidence="5">Related to ketoreductase</fullName>
    </submittedName>
</protein>
<evidence type="ECO:0000256" key="2">
    <source>
        <dbReference type="ARBA" id="ARBA00022857"/>
    </source>
</evidence>
<dbReference type="AlphaFoldDB" id="A0A1E1KXC8"/>
<gene>
    <name evidence="5" type="ORF">RCO7_05986</name>
</gene>
<name>A0A1E1KXC8_9HELO</name>
<evidence type="ECO:0000313" key="5">
    <source>
        <dbReference type="EMBL" id="CZT02891.1"/>
    </source>
</evidence>
<dbReference type="InterPro" id="IPR020904">
    <property type="entry name" value="Sc_DH/Rdtase_CS"/>
</dbReference>
<feature type="region of interest" description="Disordered" evidence="4">
    <location>
        <begin position="1"/>
        <end position="20"/>
    </location>
</feature>
<dbReference type="GO" id="GO:0016491">
    <property type="term" value="F:oxidoreductase activity"/>
    <property type="evidence" value="ECO:0007669"/>
    <property type="project" value="UniProtKB-KW"/>
</dbReference>
<dbReference type="FunCoup" id="A0A1E1KXC8">
    <property type="interactions" value="84"/>
</dbReference>
<dbReference type="PRINTS" id="PR00081">
    <property type="entry name" value="GDHRDH"/>
</dbReference>
<dbReference type="SUPFAM" id="SSF51735">
    <property type="entry name" value="NAD(P)-binding Rossmann-fold domains"/>
    <property type="match status" value="1"/>
</dbReference>
<dbReference type="EMBL" id="FJUW01000026">
    <property type="protein sequence ID" value="CZT02891.1"/>
    <property type="molecule type" value="Genomic_DNA"/>
</dbReference>